<evidence type="ECO:0000256" key="2">
    <source>
        <dbReference type="RuleBase" id="RU000363"/>
    </source>
</evidence>
<dbReference type="PRINTS" id="PR00080">
    <property type="entry name" value="SDRFAMILY"/>
</dbReference>
<accession>A0AAX3FVB7</accession>
<dbReference type="PANTHER" id="PTHR43550:SF6">
    <property type="entry name" value="SHORT CHAIN DEHYDROGENASE_REDUCTASE FAMILY PROTEIN (AFU_ORTHOLOGUE AFUA_2G08050)"/>
    <property type="match status" value="1"/>
</dbReference>
<feature type="domain" description="Ketoreductase" evidence="3">
    <location>
        <begin position="10"/>
        <end position="194"/>
    </location>
</feature>
<dbReference type="RefSeq" id="WP_097305260.1">
    <property type="nucleotide sequence ID" value="NZ_CP118137.1"/>
</dbReference>
<dbReference type="SMART" id="SM00822">
    <property type="entry name" value="PKS_KR"/>
    <property type="match status" value="1"/>
</dbReference>
<dbReference type="AlphaFoldDB" id="A0AAX3FVB7"/>
<evidence type="ECO:0000256" key="1">
    <source>
        <dbReference type="ARBA" id="ARBA00006484"/>
    </source>
</evidence>
<name>A0AAX3FVB7_9PSED</name>
<sequence>MASWLYGAPQVAFISGGASGIGLHIVRALIDEGTSIAIFDLSIEQSLLAELRLGCSRLGQVVEAYSVDVSNSAAMLSAMDEAAIYVGRPDLAFNSAGILRTALFTELAAEVFETVVRINLLGSRNFSAAALKHMQANGHLVLVASLAGVVGSYTQSAYAASKFGVVGLAEVLRIEQKLLGIDVSVVCPGEISTPLLAYERQHGSPITEVLNQFAGVLPVEKAVAGILNGVRRREFMITPGFKARLTRALARKTSTLMRWLVDRTLEKAITKARG</sequence>
<dbReference type="SUPFAM" id="SSF51735">
    <property type="entry name" value="NAD(P)-binding Rossmann-fold domains"/>
    <property type="match status" value="1"/>
</dbReference>
<reference evidence="4 5" key="1">
    <citation type="submission" date="2018-12" db="EMBL/GenBank/DDBJ databases">
        <authorList>
            <consortium name="Pathogen Informatics"/>
        </authorList>
    </citation>
    <scope>NUCLEOTIDE SEQUENCE [LARGE SCALE GENOMIC DNA]</scope>
    <source>
        <strain evidence="4 5">NCTC7357</strain>
    </source>
</reference>
<dbReference type="PROSITE" id="PS00061">
    <property type="entry name" value="ADH_SHORT"/>
    <property type="match status" value="1"/>
</dbReference>
<dbReference type="InterPro" id="IPR020904">
    <property type="entry name" value="Sc_DH/Rdtase_CS"/>
</dbReference>
<proteinExistence type="inferred from homology"/>
<dbReference type="Proteomes" id="UP000277437">
    <property type="component" value="Chromosome"/>
</dbReference>
<keyword evidence="4" id="KW-0560">Oxidoreductase</keyword>
<dbReference type="GO" id="GO:0016020">
    <property type="term" value="C:membrane"/>
    <property type="evidence" value="ECO:0007669"/>
    <property type="project" value="GOC"/>
</dbReference>
<protein>
    <submittedName>
        <fullName evidence="4">3-hydroxybutyrate dehydrogenase</fullName>
        <ecNumber evidence="4">1.1.1.30</ecNumber>
        <ecNumber evidence="4">1.3.1.-</ecNumber>
    </submittedName>
</protein>
<evidence type="ECO:0000259" key="3">
    <source>
        <dbReference type="SMART" id="SM00822"/>
    </source>
</evidence>
<dbReference type="PRINTS" id="PR00081">
    <property type="entry name" value="GDHRDH"/>
</dbReference>
<dbReference type="GO" id="GO:0030148">
    <property type="term" value="P:sphingolipid biosynthetic process"/>
    <property type="evidence" value="ECO:0007669"/>
    <property type="project" value="TreeGrafter"/>
</dbReference>
<dbReference type="PANTHER" id="PTHR43550">
    <property type="entry name" value="3-KETODIHYDROSPHINGOSINE REDUCTASE"/>
    <property type="match status" value="1"/>
</dbReference>
<gene>
    <name evidence="4" type="primary">actIII_2</name>
    <name evidence="4" type="ORF">NCTC7357_02995</name>
</gene>
<dbReference type="Gene3D" id="3.40.50.720">
    <property type="entry name" value="NAD(P)-binding Rossmann-like Domain"/>
    <property type="match status" value="1"/>
</dbReference>
<dbReference type="GO" id="GO:0003858">
    <property type="term" value="F:3-hydroxybutyrate dehydrogenase activity"/>
    <property type="evidence" value="ECO:0007669"/>
    <property type="project" value="UniProtKB-EC"/>
</dbReference>
<evidence type="ECO:0000313" key="5">
    <source>
        <dbReference type="Proteomes" id="UP000277437"/>
    </source>
</evidence>
<comment type="similarity">
    <text evidence="1 2">Belongs to the short-chain dehydrogenases/reductases (SDR) family.</text>
</comment>
<dbReference type="InterPro" id="IPR036291">
    <property type="entry name" value="NAD(P)-bd_dom_sf"/>
</dbReference>
<dbReference type="GO" id="GO:0006666">
    <property type="term" value="P:3-keto-sphinganine metabolic process"/>
    <property type="evidence" value="ECO:0007669"/>
    <property type="project" value="TreeGrafter"/>
</dbReference>
<dbReference type="InterPro" id="IPR057326">
    <property type="entry name" value="KR_dom"/>
</dbReference>
<organism evidence="4 5">
    <name type="scientific">Pseudomonas chlororaphis</name>
    <dbReference type="NCBI Taxonomy" id="587753"/>
    <lineage>
        <taxon>Bacteria</taxon>
        <taxon>Pseudomonadati</taxon>
        <taxon>Pseudomonadota</taxon>
        <taxon>Gammaproteobacteria</taxon>
        <taxon>Pseudomonadales</taxon>
        <taxon>Pseudomonadaceae</taxon>
        <taxon>Pseudomonas</taxon>
    </lineage>
</organism>
<dbReference type="EC" id="1.3.1.-" evidence="4"/>
<evidence type="ECO:0000313" key="4">
    <source>
        <dbReference type="EMBL" id="VEF74686.1"/>
    </source>
</evidence>
<dbReference type="InterPro" id="IPR002347">
    <property type="entry name" value="SDR_fam"/>
</dbReference>
<dbReference type="GO" id="GO:0047560">
    <property type="term" value="F:3-dehydrosphinganine reductase activity"/>
    <property type="evidence" value="ECO:0007669"/>
    <property type="project" value="TreeGrafter"/>
</dbReference>
<dbReference type="EC" id="1.1.1.30" evidence="4"/>
<dbReference type="Pfam" id="PF00106">
    <property type="entry name" value="adh_short"/>
    <property type="match status" value="1"/>
</dbReference>
<dbReference type="EMBL" id="LR134334">
    <property type="protein sequence ID" value="VEF74686.1"/>
    <property type="molecule type" value="Genomic_DNA"/>
</dbReference>